<feature type="compositionally biased region" description="Basic and acidic residues" evidence="1">
    <location>
        <begin position="143"/>
        <end position="155"/>
    </location>
</feature>
<feature type="compositionally biased region" description="Basic and acidic residues" evidence="1">
    <location>
        <begin position="114"/>
        <end position="124"/>
    </location>
</feature>
<accession>A0A1D1VMU3</accession>
<dbReference type="Proteomes" id="UP000186922">
    <property type="component" value="Unassembled WGS sequence"/>
</dbReference>
<comment type="caution">
    <text evidence="2">The sequence shown here is derived from an EMBL/GenBank/DDBJ whole genome shotgun (WGS) entry which is preliminary data.</text>
</comment>
<evidence type="ECO:0000256" key="1">
    <source>
        <dbReference type="SAM" id="MobiDB-lite"/>
    </source>
</evidence>
<feature type="region of interest" description="Disordered" evidence="1">
    <location>
        <begin position="292"/>
        <end position="349"/>
    </location>
</feature>
<name>A0A1D1VMU3_RAMVA</name>
<reference evidence="2 3" key="1">
    <citation type="journal article" date="2016" name="Nat. Commun.">
        <title>Extremotolerant tardigrade genome and improved radiotolerance of human cultured cells by tardigrade-unique protein.</title>
        <authorList>
            <person name="Hashimoto T."/>
            <person name="Horikawa D.D."/>
            <person name="Saito Y."/>
            <person name="Kuwahara H."/>
            <person name="Kozuka-Hata H."/>
            <person name="Shin-I T."/>
            <person name="Minakuchi Y."/>
            <person name="Ohishi K."/>
            <person name="Motoyama A."/>
            <person name="Aizu T."/>
            <person name="Enomoto A."/>
            <person name="Kondo K."/>
            <person name="Tanaka S."/>
            <person name="Hara Y."/>
            <person name="Koshikawa S."/>
            <person name="Sagara H."/>
            <person name="Miura T."/>
            <person name="Yokobori S."/>
            <person name="Miyagawa K."/>
            <person name="Suzuki Y."/>
            <person name="Kubo T."/>
            <person name="Oyama M."/>
            <person name="Kohara Y."/>
            <person name="Fujiyama A."/>
            <person name="Arakawa K."/>
            <person name="Katayama T."/>
            <person name="Toyoda A."/>
            <person name="Kunieda T."/>
        </authorList>
    </citation>
    <scope>NUCLEOTIDE SEQUENCE [LARGE SCALE GENOMIC DNA]</scope>
    <source>
        <strain evidence="2 3">YOKOZUNA-1</strain>
    </source>
</reference>
<organism evidence="2 3">
    <name type="scientific">Ramazzottius varieornatus</name>
    <name type="common">Water bear</name>
    <name type="synonym">Tardigrade</name>
    <dbReference type="NCBI Taxonomy" id="947166"/>
    <lineage>
        <taxon>Eukaryota</taxon>
        <taxon>Metazoa</taxon>
        <taxon>Ecdysozoa</taxon>
        <taxon>Tardigrada</taxon>
        <taxon>Eutardigrada</taxon>
        <taxon>Parachela</taxon>
        <taxon>Hypsibioidea</taxon>
        <taxon>Ramazzottiidae</taxon>
        <taxon>Ramazzottius</taxon>
    </lineage>
</organism>
<protein>
    <submittedName>
        <fullName evidence="2">Uncharacterized protein</fullName>
    </submittedName>
</protein>
<feature type="region of interest" description="Disordered" evidence="1">
    <location>
        <begin position="91"/>
        <end position="241"/>
    </location>
</feature>
<evidence type="ECO:0000313" key="2">
    <source>
        <dbReference type="EMBL" id="GAV02915.1"/>
    </source>
</evidence>
<feature type="compositionally biased region" description="Low complexity" evidence="1">
    <location>
        <begin position="23"/>
        <end position="32"/>
    </location>
</feature>
<gene>
    <name evidence="2" type="primary">RvY_13417-1</name>
    <name evidence="2" type="synonym">RvY_13417.1</name>
    <name evidence="2" type="ORF">RvY_13417</name>
</gene>
<feature type="compositionally biased region" description="Basic and acidic residues" evidence="1">
    <location>
        <begin position="297"/>
        <end position="313"/>
    </location>
</feature>
<feature type="compositionally biased region" description="Basic and acidic residues" evidence="1">
    <location>
        <begin position="179"/>
        <end position="205"/>
    </location>
</feature>
<feature type="compositionally biased region" description="Basic and acidic residues" evidence="1">
    <location>
        <begin position="320"/>
        <end position="335"/>
    </location>
</feature>
<feature type="region of interest" description="Disordered" evidence="1">
    <location>
        <begin position="1"/>
        <end position="70"/>
    </location>
</feature>
<dbReference type="AlphaFoldDB" id="A0A1D1VMU3"/>
<proteinExistence type="predicted"/>
<keyword evidence="3" id="KW-1185">Reference proteome</keyword>
<evidence type="ECO:0000313" key="3">
    <source>
        <dbReference type="Proteomes" id="UP000186922"/>
    </source>
</evidence>
<dbReference type="EMBL" id="BDGG01000009">
    <property type="protein sequence ID" value="GAV02915.1"/>
    <property type="molecule type" value="Genomic_DNA"/>
</dbReference>
<sequence length="349" mass="40524">MASSVDHRWMVHQRQLRREREQSTSLESSSESPQPGNVDITAEVAYPSSIPYIDPAKPKKLPTRTTTDPKKSLEVAFNDLKVDEFEATQEAPVIAEPGPEPVLPKNSHSVSLKDFMRRKEDRQRGITPAGQPPKAATSNFIPRYEDISSKYEKHNPTYTTGPRRFGGRDEHPTRRHRSTSRDDKKKDRNASKKERDQGRKDESKETTGFFKRTLSSMSVDSDDDEDSSWAGSDEQPKRFRVMQDPCVIIDEEGRERINYQYVPARRPHAEVPGHRRRIHQEMDRELDHYFKRGPRAPRVDSRRTEGHRAEYNDGKISVKSYRDEEKVDREKDRSRSGLSNRHRNTEHVH</sequence>